<sequence>MKRFWVGVGLGLEPATRRSMAAVRTCSLSTLDVQLRHEPTFGHPSDADVRHTARVHDGYPHRASTSGCVLRERSIHGVHSSKRRFFQPVNSIHDSEKRCGTKKTCVRLCYMRPPACNDRCCVRDQVRAFITAVGELTDDGERIKTTQLSNGYKWNSQRRLRHHKRQLLRP</sequence>
<keyword evidence="2" id="KW-1185">Reference proteome</keyword>
<proteinExistence type="predicted"/>
<accession>A0A177DUE1</accession>
<reference evidence="1 2" key="1">
    <citation type="submission" date="2016-05" db="EMBL/GenBank/DDBJ databases">
        <title>Comparative analysis of secretome profiles of manganese(II)-oxidizing ascomycete fungi.</title>
        <authorList>
            <consortium name="DOE Joint Genome Institute"/>
            <person name="Zeiner C.A."/>
            <person name="Purvine S.O."/>
            <person name="Zink E.M."/>
            <person name="Wu S."/>
            <person name="Pasa-Tolic L."/>
            <person name="Chaput D.L."/>
            <person name="Haridas S."/>
            <person name="Grigoriev I.V."/>
            <person name="Santelli C.M."/>
            <person name="Hansel C.M."/>
        </authorList>
    </citation>
    <scope>NUCLEOTIDE SEQUENCE [LARGE SCALE GENOMIC DNA]</scope>
    <source>
        <strain evidence="1 2">SRC1lrK2f</strain>
    </source>
</reference>
<dbReference type="EMBL" id="KV441473">
    <property type="protein sequence ID" value="OAG23354.1"/>
    <property type="molecule type" value="Genomic_DNA"/>
</dbReference>
<evidence type="ECO:0000313" key="1">
    <source>
        <dbReference type="EMBL" id="OAG23354.1"/>
    </source>
</evidence>
<dbReference type="VEuPathDB" id="FungiDB:CC77DRAFT_711743"/>
<protein>
    <submittedName>
        <fullName evidence="1">Uncharacterized protein</fullName>
    </submittedName>
</protein>
<name>A0A177DUE1_ALTAL</name>
<dbReference type="RefSeq" id="XP_018388775.1">
    <property type="nucleotide sequence ID" value="XM_018532862.1"/>
</dbReference>
<organism evidence="1 2">
    <name type="scientific">Alternaria alternata</name>
    <name type="common">Alternaria rot fungus</name>
    <name type="synonym">Torula alternata</name>
    <dbReference type="NCBI Taxonomy" id="5599"/>
    <lineage>
        <taxon>Eukaryota</taxon>
        <taxon>Fungi</taxon>
        <taxon>Dikarya</taxon>
        <taxon>Ascomycota</taxon>
        <taxon>Pezizomycotina</taxon>
        <taxon>Dothideomycetes</taxon>
        <taxon>Pleosporomycetidae</taxon>
        <taxon>Pleosporales</taxon>
        <taxon>Pleosporineae</taxon>
        <taxon>Pleosporaceae</taxon>
        <taxon>Alternaria</taxon>
        <taxon>Alternaria sect. Alternaria</taxon>
        <taxon>Alternaria alternata complex</taxon>
    </lineage>
</organism>
<dbReference type="AlphaFoldDB" id="A0A177DUE1"/>
<evidence type="ECO:0000313" key="2">
    <source>
        <dbReference type="Proteomes" id="UP000077248"/>
    </source>
</evidence>
<dbReference type="Proteomes" id="UP000077248">
    <property type="component" value="Unassembled WGS sequence"/>
</dbReference>
<dbReference type="GeneID" id="29118456"/>
<gene>
    <name evidence="1" type="ORF">CC77DRAFT_711743</name>
</gene>
<dbReference type="KEGG" id="aalt:CC77DRAFT_711743"/>